<gene>
    <name evidence="4" type="ORF">O9H85_26470</name>
</gene>
<proteinExistence type="predicted"/>
<dbReference type="Pfam" id="PF00498">
    <property type="entry name" value="FHA"/>
    <property type="match status" value="1"/>
</dbReference>
<comment type="caution">
    <text evidence="4">The sequence shown here is derived from an EMBL/GenBank/DDBJ whole genome shotgun (WGS) entry which is preliminary data.</text>
</comment>
<dbReference type="Gene3D" id="2.60.200.20">
    <property type="match status" value="1"/>
</dbReference>
<keyword evidence="5" id="KW-1185">Reference proteome</keyword>
<evidence type="ECO:0000256" key="1">
    <source>
        <dbReference type="SAM" id="MobiDB-lite"/>
    </source>
</evidence>
<feature type="transmembrane region" description="Helical" evidence="2">
    <location>
        <begin position="279"/>
        <end position="296"/>
    </location>
</feature>
<feature type="domain" description="FHA" evidence="3">
    <location>
        <begin position="433"/>
        <end position="483"/>
    </location>
</feature>
<sequence>MQQLYGLQVDFTYLHGHYMVVSDADGLKADALSGFQLSMLTMNRIPRLLDMQVEEKDGELKLYYNVTGKRMLTQRLRTEKLTLQRFYSLFLEIACVLDDSKIYMLQPGRYVLKEDYIYCGESLDDLYFTYIPKEQLDNKCSVSTDLQHLASRCIHRVDELRGNGFQELMSYLQEENFNIPELKQLLMKHLRLLGQGQEHSAAYGIGTGEGRDMSKSDSRFIKQDAFLESVPESGTQSVLIEPDEFPGISSAATASSERREGSDGGKPEAEKRVKRNKTVIVLSALLSSGVLWKWYIEEPGSVTLYLCLGLNMALLAFAWLLLRRAAPPDTHKDPAEKAMEDWLSGVDAQPHSGGEADFFEEIGLKSGPSAPIPDKEETRGIDGTNAMPTTLLRPNDATVFLGGSAMNNRDPDPSLEFMHDGRRQRTAISKSHFIIGRGAGEADLIVGEQGVSRVHAELVKEEKECVIRDLGSRNGTFVNGELLVPYRMQPLREGDIVKIITTEYTFRMGS</sequence>
<dbReference type="PROSITE" id="PS50006">
    <property type="entry name" value="FHA_DOMAIN"/>
    <property type="match status" value="1"/>
</dbReference>
<dbReference type="CDD" id="cd00060">
    <property type="entry name" value="FHA"/>
    <property type="match status" value="1"/>
</dbReference>
<keyword evidence="2" id="KW-0472">Membrane</keyword>
<organism evidence="4 5">
    <name type="scientific">Paenibacillus gyeongsangnamensis</name>
    <dbReference type="NCBI Taxonomy" id="3388067"/>
    <lineage>
        <taxon>Bacteria</taxon>
        <taxon>Bacillati</taxon>
        <taxon>Bacillota</taxon>
        <taxon>Bacilli</taxon>
        <taxon>Bacillales</taxon>
        <taxon>Paenibacillaceae</taxon>
        <taxon>Paenibacillus</taxon>
    </lineage>
</organism>
<keyword evidence="2" id="KW-0812">Transmembrane</keyword>
<dbReference type="EMBL" id="JAQAGZ010000020">
    <property type="protein sequence ID" value="MCZ8515878.1"/>
    <property type="molecule type" value="Genomic_DNA"/>
</dbReference>
<evidence type="ECO:0000256" key="2">
    <source>
        <dbReference type="SAM" id="Phobius"/>
    </source>
</evidence>
<feature type="transmembrane region" description="Helical" evidence="2">
    <location>
        <begin position="302"/>
        <end position="322"/>
    </location>
</feature>
<dbReference type="SUPFAM" id="SSF49879">
    <property type="entry name" value="SMAD/FHA domain"/>
    <property type="match status" value="1"/>
</dbReference>
<feature type="region of interest" description="Disordered" evidence="1">
    <location>
        <begin position="251"/>
        <end position="272"/>
    </location>
</feature>
<dbReference type="InterPro" id="IPR000253">
    <property type="entry name" value="FHA_dom"/>
</dbReference>
<feature type="region of interest" description="Disordered" evidence="1">
    <location>
        <begin position="367"/>
        <end position="388"/>
    </location>
</feature>
<feature type="compositionally biased region" description="Basic and acidic residues" evidence="1">
    <location>
        <begin position="256"/>
        <end position="271"/>
    </location>
</feature>
<dbReference type="SMART" id="SM00240">
    <property type="entry name" value="FHA"/>
    <property type="match status" value="1"/>
</dbReference>
<dbReference type="RefSeq" id="WP_269884411.1">
    <property type="nucleotide sequence ID" value="NZ_JAQAGZ010000020.1"/>
</dbReference>
<name>A0ABT4QGE0_9BACL</name>
<dbReference type="InterPro" id="IPR050923">
    <property type="entry name" value="Cell_Proc_Reg/RNA_Proc"/>
</dbReference>
<dbReference type="InterPro" id="IPR045962">
    <property type="entry name" value="DUF6382"/>
</dbReference>
<protein>
    <submittedName>
        <fullName evidence="4">DUF6382 domain-containing protein</fullName>
    </submittedName>
</protein>
<dbReference type="PANTHER" id="PTHR23308">
    <property type="entry name" value="NUCLEAR INHIBITOR OF PROTEIN PHOSPHATASE-1"/>
    <property type="match status" value="1"/>
</dbReference>
<dbReference type="Proteomes" id="UP001527882">
    <property type="component" value="Unassembled WGS sequence"/>
</dbReference>
<evidence type="ECO:0000313" key="5">
    <source>
        <dbReference type="Proteomes" id="UP001527882"/>
    </source>
</evidence>
<dbReference type="InterPro" id="IPR008984">
    <property type="entry name" value="SMAD_FHA_dom_sf"/>
</dbReference>
<evidence type="ECO:0000259" key="3">
    <source>
        <dbReference type="PROSITE" id="PS50006"/>
    </source>
</evidence>
<dbReference type="Pfam" id="PF19909">
    <property type="entry name" value="DUF6382"/>
    <property type="match status" value="1"/>
</dbReference>
<accession>A0ABT4QGE0</accession>
<reference evidence="4 5" key="1">
    <citation type="submission" date="2022-12" db="EMBL/GenBank/DDBJ databases">
        <title>Draft genome sequence of Paenibacillus sp. dW9.</title>
        <authorList>
            <person name="Choi E.-W."/>
            <person name="Kim D.-U."/>
        </authorList>
    </citation>
    <scope>NUCLEOTIDE SEQUENCE [LARGE SCALE GENOMIC DNA]</scope>
    <source>
        <strain evidence="5">dW9</strain>
    </source>
</reference>
<keyword evidence="2" id="KW-1133">Transmembrane helix</keyword>
<evidence type="ECO:0000313" key="4">
    <source>
        <dbReference type="EMBL" id="MCZ8515878.1"/>
    </source>
</evidence>